<dbReference type="GO" id="GO:0046872">
    <property type="term" value="F:metal ion binding"/>
    <property type="evidence" value="ECO:0007669"/>
    <property type="project" value="UniProtKB-UniRule"/>
</dbReference>
<dbReference type="RefSeq" id="WP_160628842.1">
    <property type="nucleotide sequence ID" value="NZ_CP047593.1"/>
</dbReference>
<keyword evidence="12" id="KW-1185">Reference proteome</keyword>
<evidence type="ECO:0000313" key="11">
    <source>
        <dbReference type="EMBL" id="QHI69660.1"/>
    </source>
</evidence>
<dbReference type="InterPro" id="IPR036264">
    <property type="entry name" value="Bact_exopeptidase_dim_dom"/>
</dbReference>
<dbReference type="InterPro" id="IPR001261">
    <property type="entry name" value="ArgE/DapE_CS"/>
</dbReference>
<keyword evidence="5" id="KW-0862">Zinc</keyword>
<feature type="binding site" evidence="9">
    <location>
        <position position="111"/>
    </location>
    <ligand>
        <name>Zn(2+)</name>
        <dbReference type="ChEBI" id="CHEBI:29105"/>
        <label>1</label>
    </ligand>
</feature>
<protein>
    <submittedName>
        <fullName evidence="11">M20/M25/M40 family metallo-hydrolase</fullName>
    </submittedName>
</protein>
<keyword evidence="2" id="KW-0645">Protease</keyword>
<dbReference type="InterPro" id="IPR011650">
    <property type="entry name" value="Peptidase_M20_dimer"/>
</dbReference>
<dbReference type="SUPFAM" id="SSF53187">
    <property type="entry name" value="Zn-dependent exopeptidases"/>
    <property type="match status" value="1"/>
</dbReference>
<evidence type="ECO:0000256" key="8">
    <source>
        <dbReference type="PIRSR" id="PIRSR001123-1"/>
    </source>
</evidence>
<reference evidence="11 12" key="1">
    <citation type="submission" date="2020-01" db="EMBL/GenBank/DDBJ databases">
        <title>Ponticoccus aerotolerans gen. nov., sp. nov., an anaerobic bacterium and proposal of Ponticoccusceae fam. nov., Ponticoccusles ord. nov. and Ponticoccuse classis nov. in the phylum Kiritimatiellaeota.</title>
        <authorList>
            <person name="Zhou L.Y."/>
            <person name="Du Z.J."/>
        </authorList>
    </citation>
    <scope>NUCLEOTIDE SEQUENCE [LARGE SCALE GENOMIC DNA]</scope>
    <source>
        <strain evidence="11 12">S-5007</strain>
    </source>
</reference>
<gene>
    <name evidence="11" type="ORF">GT409_09390</name>
</gene>
<evidence type="ECO:0000256" key="4">
    <source>
        <dbReference type="ARBA" id="ARBA00022801"/>
    </source>
</evidence>
<sequence>MNINEKQAISNLMELLAAEGPSGGEGPVAELVKKQLMAAGAKESWFSVKGKSRLPKNFTVGNLVVKIPGTIKAPRIMFSAHLDTVPICQGAVPVLKGDLIVPKGKTGLGGDNRASVAAVVTMAQTILQNDLPRPPITLLFTVGEENGLYGAKAFRPQDGGNPSMCFNIDGSGERGGVIGALGANRWRAEIHGISVHAANNPEGGVSAAIIAANAIAEIKANGYFGRIDKGSIKGTANVGSLHGGEADNQVMDSLTVTGECRSHNPTSLKKISKVWKTAFEKAAADLKNAAGECGAVDFIEDSDYRSFKLKKSDPVVKRFLKAAPKAGREAKVQTINAGLDANILNESGVPTVTFDAGNDHAHSLDECVHIPRYLEGCRLATALATEV</sequence>
<evidence type="ECO:0000256" key="1">
    <source>
        <dbReference type="ARBA" id="ARBA00001947"/>
    </source>
</evidence>
<accession>A0A6P1M501</accession>
<keyword evidence="4 11" id="KW-0378">Hydrolase</keyword>
<keyword evidence="3 9" id="KW-0479">Metal-binding</keyword>
<name>A0A6P1M501_9BACT</name>
<feature type="domain" description="Peptidase M20 dimerisation" evidence="10">
    <location>
        <begin position="181"/>
        <end position="284"/>
    </location>
</feature>
<dbReference type="Pfam" id="PF01546">
    <property type="entry name" value="Peptidase_M20"/>
    <property type="match status" value="1"/>
</dbReference>
<dbReference type="Pfam" id="PF07687">
    <property type="entry name" value="M20_dimer"/>
    <property type="match status" value="1"/>
</dbReference>
<comment type="similarity">
    <text evidence="7">Belongs to the peptidase M42 family.</text>
</comment>
<evidence type="ECO:0000313" key="12">
    <source>
        <dbReference type="Proteomes" id="UP000464954"/>
    </source>
</evidence>
<evidence type="ECO:0000259" key="10">
    <source>
        <dbReference type="Pfam" id="PF07687"/>
    </source>
</evidence>
<evidence type="ECO:0000256" key="3">
    <source>
        <dbReference type="ARBA" id="ARBA00022723"/>
    </source>
</evidence>
<feature type="binding site" evidence="9">
    <location>
        <position position="145"/>
    </location>
    <ligand>
        <name>Zn(2+)</name>
        <dbReference type="ChEBI" id="CHEBI:29105"/>
        <label>2</label>
    </ligand>
</feature>
<dbReference type="Gene3D" id="3.40.630.10">
    <property type="entry name" value="Zn peptidases"/>
    <property type="match status" value="1"/>
</dbReference>
<dbReference type="PANTHER" id="PTHR42994">
    <property type="entry name" value="PEPTIDASE T"/>
    <property type="match status" value="1"/>
</dbReference>
<dbReference type="GO" id="GO:0004177">
    <property type="term" value="F:aminopeptidase activity"/>
    <property type="evidence" value="ECO:0007669"/>
    <property type="project" value="UniProtKB-UniRule"/>
</dbReference>
<dbReference type="KEGG" id="taer:GT409_09390"/>
<comment type="cofactor">
    <cofactor evidence="9">
        <name>a divalent metal cation</name>
        <dbReference type="ChEBI" id="CHEBI:60240"/>
    </cofactor>
    <text evidence="9">Binds 2 divalent metal cations per subunit.</text>
</comment>
<dbReference type="PANTHER" id="PTHR42994:SF2">
    <property type="entry name" value="PEPTIDASE"/>
    <property type="match status" value="1"/>
</dbReference>
<dbReference type="EMBL" id="CP047593">
    <property type="protein sequence ID" value="QHI69660.1"/>
    <property type="molecule type" value="Genomic_DNA"/>
</dbReference>
<keyword evidence="6" id="KW-0482">Metalloprotease</keyword>
<organism evidence="11 12">
    <name type="scientific">Tichowtungia aerotolerans</name>
    <dbReference type="NCBI Taxonomy" id="2697043"/>
    <lineage>
        <taxon>Bacteria</taxon>
        <taxon>Pseudomonadati</taxon>
        <taxon>Kiritimatiellota</taxon>
        <taxon>Tichowtungiia</taxon>
        <taxon>Tichowtungiales</taxon>
        <taxon>Tichowtungiaceae</taxon>
        <taxon>Tichowtungia</taxon>
    </lineage>
</organism>
<proteinExistence type="inferred from homology"/>
<dbReference type="GO" id="GO:0006508">
    <property type="term" value="P:proteolysis"/>
    <property type="evidence" value="ECO:0007669"/>
    <property type="project" value="UniProtKB-KW"/>
</dbReference>
<feature type="binding site" evidence="9">
    <location>
        <position position="111"/>
    </location>
    <ligand>
        <name>Zn(2+)</name>
        <dbReference type="ChEBI" id="CHEBI:29105"/>
        <label>2</label>
    </ligand>
</feature>
<dbReference type="Proteomes" id="UP000464954">
    <property type="component" value="Chromosome"/>
</dbReference>
<dbReference type="InterPro" id="IPR002933">
    <property type="entry name" value="Peptidase_M20"/>
</dbReference>
<evidence type="ECO:0000256" key="9">
    <source>
        <dbReference type="PIRSR" id="PIRSR001123-2"/>
    </source>
</evidence>
<dbReference type="PROSITE" id="PS00758">
    <property type="entry name" value="ARGE_DAPE_CPG2_1"/>
    <property type="match status" value="1"/>
</dbReference>
<evidence type="ECO:0000256" key="6">
    <source>
        <dbReference type="ARBA" id="ARBA00023049"/>
    </source>
</evidence>
<evidence type="ECO:0000256" key="7">
    <source>
        <dbReference type="PIRNR" id="PIRNR001123"/>
    </source>
</evidence>
<comment type="cofactor">
    <cofactor evidence="1">
        <name>Zn(2+)</name>
        <dbReference type="ChEBI" id="CHEBI:29105"/>
    </cofactor>
</comment>
<evidence type="ECO:0000256" key="5">
    <source>
        <dbReference type="ARBA" id="ARBA00022833"/>
    </source>
</evidence>
<dbReference type="SUPFAM" id="SSF55031">
    <property type="entry name" value="Bacterial exopeptidase dimerisation domain"/>
    <property type="match status" value="1"/>
</dbReference>
<dbReference type="GO" id="GO:0008237">
    <property type="term" value="F:metallopeptidase activity"/>
    <property type="evidence" value="ECO:0007669"/>
    <property type="project" value="UniProtKB-KW"/>
</dbReference>
<dbReference type="PIRSF" id="PIRSF001123">
    <property type="entry name" value="PepA_GA"/>
    <property type="match status" value="1"/>
</dbReference>
<evidence type="ECO:0000256" key="2">
    <source>
        <dbReference type="ARBA" id="ARBA00022670"/>
    </source>
</evidence>
<dbReference type="Gene3D" id="3.30.70.360">
    <property type="match status" value="1"/>
</dbReference>
<dbReference type="InterPro" id="IPR008007">
    <property type="entry name" value="Peptidase_M42"/>
</dbReference>
<dbReference type="AlphaFoldDB" id="A0A6P1M501"/>
<feature type="active site" description="Proton acceptor" evidence="8">
    <location>
        <position position="144"/>
    </location>
</feature>